<organism evidence="1 2">
    <name type="scientific">Micromonospora pallida</name>
    <dbReference type="NCBI Taxonomy" id="145854"/>
    <lineage>
        <taxon>Bacteria</taxon>
        <taxon>Bacillati</taxon>
        <taxon>Actinomycetota</taxon>
        <taxon>Actinomycetes</taxon>
        <taxon>Micromonosporales</taxon>
        <taxon>Micromonosporaceae</taxon>
        <taxon>Micromonospora</taxon>
    </lineage>
</organism>
<name>A0A1C6SK49_9ACTN</name>
<dbReference type="InterPro" id="IPR054188">
    <property type="entry name" value="DUF6893"/>
</dbReference>
<dbReference type="Pfam" id="PF21833">
    <property type="entry name" value="DUF6893"/>
    <property type="match status" value="1"/>
</dbReference>
<evidence type="ECO:0000313" key="1">
    <source>
        <dbReference type="EMBL" id="SCL29762.1"/>
    </source>
</evidence>
<gene>
    <name evidence="1" type="ORF">GA0074692_2793</name>
</gene>
<keyword evidence="2" id="KW-1185">Reference proteome</keyword>
<dbReference type="STRING" id="145854.GA0074692_2793"/>
<evidence type="ECO:0000313" key="2">
    <source>
        <dbReference type="Proteomes" id="UP000198959"/>
    </source>
</evidence>
<proteinExistence type="predicted"/>
<accession>A0A1C6SK49</accession>
<sequence>MRKLLALVAGVAVVGIFWKELPALRRYIKIEKM</sequence>
<dbReference type="AlphaFoldDB" id="A0A1C6SK49"/>
<reference evidence="2" key="1">
    <citation type="submission" date="2016-06" db="EMBL/GenBank/DDBJ databases">
        <authorList>
            <person name="Varghese N."/>
            <person name="Submissions Spin"/>
        </authorList>
    </citation>
    <scope>NUCLEOTIDE SEQUENCE [LARGE SCALE GENOMIC DNA]</scope>
    <source>
        <strain evidence="2">DSM 43817</strain>
    </source>
</reference>
<dbReference type="EMBL" id="FMHW01000002">
    <property type="protein sequence ID" value="SCL29762.1"/>
    <property type="molecule type" value="Genomic_DNA"/>
</dbReference>
<protein>
    <submittedName>
        <fullName evidence="1">Uncharacterized protein</fullName>
    </submittedName>
</protein>
<dbReference type="Proteomes" id="UP000198959">
    <property type="component" value="Unassembled WGS sequence"/>
</dbReference>
<dbReference type="RefSeq" id="WP_425413329.1">
    <property type="nucleotide sequence ID" value="NZ_FMHW01000002.1"/>
</dbReference>